<dbReference type="InterPro" id="IPR036412">
    <property type="entry name" value="HAD-like_sf"/>
</dbReference>
<evidence type="ECO:0000313" key="4">
    <source>
        <dbReference type="Proteomes" id="UP000622638"/>
    </source>
</evidence>
<reference evidence="1" key="4">
    <citation type="submission" date="2024-05" db="EMBL/GenBank/DDBJ databases">
        <authorList>
            <person name="Sun Q."/>
            <person name="Zhou Y."/>
        </authorList>
    </citation>
    <scope>NUCLEOTIDE SEQUENCE</scope>
    <source>
        <strain evidence="1">CGMCC 1.15931</strain>
    </source>
</reference>
<dbReference type="Gene3D" id="3.40.50.1000">
    <property type="entry name" value="HAD superfamily/HAD-like"/>
    <property type="match status" value="1"/>
</dbReference>
<dbReference type="GO" id="GO:0005829">
    <property type="term" value="C:cytosol"/>
    <property type="evidence" value="ECO:0007669"/>
    <property type="project" value="TreeGrafter"/>
</dbReference>
<dbReference type="InterPro" id="IPR023214">
    <property type="entry name" value="HAD_sf"/>
</dbReference>
<organism evidence="2 3">
    <name type="scientific">Pseudoduganella buxea</name>
    <dbReference type="NCBI Taxonomy" id="1949069"/>
    <lineage>
        <taxon>Bacteria</taxon>
        <taxon>Pseudomonadati</taxon>
        <taxon>Pseudomonadota</taxon>
        <taxon>Betaproteobacteria</taxon>
        <taxon>Burkholderiales</taxon>
        <taxon>Oxalobacteraceae</taxon>
        <taxon>Telluria group</taxon>
        <taxon>Pseudoduganella</taxon>
    </lineage>
</organism>
<dbReference type="SFLD" id="SFLDS00003">
    <property type="entry name" value="Haloacid_Dehalogenase"/>
    <property type="match status" value="1"/>
</dbReference>
<dbReference type="Pfam" id="PF13419">
    <property type="entry name" value="HAD_2"/>
    <property type="match status" value="1"/>
</dbReference>
<dbReference type="InterPro" id="IPR050155">
    <property type="entry name" value="HAD-like_hydrolase_sf"/>
</dbReference>
<evidence type="ECO:0000313" key="1">
    <source>
        <dbReference type="EMBL" id="GGC14590.1"/>
    </source>
</evidence>
<dbReference type="EMBL" id="BMKG01000019">
    <property type="protein sequence ID" value="GGC14590.1"/>
    <property type="molecule type" value="Genomic_DNA"/>
</dbReference>
<comment type="caution">
    <text evidence="2">The sequence shown here is derived from an EMBL/GenBank/DDBJ whole genome shotgun (WGS) entry which is preliminary data.</text>
</comment>
<dbReference type="PANTHER" id="PTHR43434:SF13">
    <property type="entry name" value="PHOSPHOGLYCOLATE PHOSPHATASE"/>
    <property type="match status" value="1"/>
</dbReference>
<sequence length="229" mass="25512">MNDLRPPGHQAPPQARRYDLLIFDFDGTLADSFPFFLQVFDTLADTHRFRRLERDRIDELRGFDLPQLMRHLGMPRWKLVPVALQFRALMAQSIASIRLFDGMRELLRALAARGVRLAIVSSNSEANVRAVLGEDARLFCHFECGAALFGKRRRLRRVVQGSGVPDERVLCLGDEVRDIAAAHAEGLDFGAVGWGYSKPEALLAHGPRLMFGSVADLQAGLVSRATDGC</sequence>
<dbReference type="SUPFAM" id="SSF56784">
    <property type="entry name" value="HAD-like"/>
    <property type="match status" value="1"/>
</dbReference>
<dbReference type="GO" id="GO:0008967">
    <property type="term" value="F:phosphoglycolate phosphatase activity"/>
    <property type="evidence" value="ECO:0007669"/>
    <property type="project" value="TreeGrafter"/>
</dbReference>
<dbReference type="InterPro" id="IPR041492">
    <property type="entry name" value="HAD_2"/>
</dbReference>
<reference evidence="1" key="1">
    <citation type="journal article" date="2014" name="Int. J. Syst. Evol. Microbiol.">
        <title>Complete genome of a new Firmicutes species belonging to the dominant human colonic microbiota ('Ruminococcus bicirculans') reveals two chromosomes and a selective capacity to utilize plant glucans.</title>
        <authorList>
            <consortium name="NISC Comparative Sequencing Program"/>
            <person name="Wegmann U."/>
            <person name="Louis P."/>
            <person name="Goesmann A."/>
            <person name="Henrissat B."/>
            <person name="Duncan S.H."/>
            <person name="Flint H.J."/>
        </authorList>
    </citation>
    <scope>NUCLEOTIDE SEQUENCE</scope>
    <source>
        <strain evidence="1">CGMCC 1.15931</strain>
    </source>
</reference>
<dbReference type="RefSeq" id="WP_155471400.1">
    <property type="nucleotide sequence ID" value="NZ_BMKG01000019.1"/>
</dbReference>
<dbReference type="Proteomes" id="UP000430634">
    <property type="component" value="Unassembled WGS sequence"/>
</dbReference>
<dbReference type="Gene3D" id="1.10.150.240">
    <property type="entry name" value="Putative phosphatase, domain 2"/>
    <property type="match status" value="1"/>
</dbReference>
<dbReference type="InterPro" id="IPR023198">
    <property type="entry name" value="PGP-like_dom2"/>
</dbReference>
<proteinExistence type="predicted"/>
<dbReference type="PANTHER" id="PTHR43434">
    <property type="entry name" value="PHOSPHOGLYCOLATE PHOSPHATASE"/>
    <property type="match status" value="1"/>
</dbReference>
<accession>A0A6I3T3G1</accession>
<reference evidence="2 3" key="3">
    <citation type="submission" date="2019-11" db="EMBL/GenBank/DDBJ databases">
        <title>Type strains purchased from KCTC, JCM and DSMZ.</title>
        <authorList>
            <person name="Lu H."/>
        </authorList>
    </citation>
    <scope>NUCLEOTIDE SEQUENCE [LARGE SCALE GENOMIC DNA]</scope>
    <source>
        <strain evidence="2 3">KCTC 52429</strain>
    </source>
</reference>
<dbReference type="GO" id="GO:0006281">
    <property type="term" value="P:DNA repair"/>
    <property type="evidence" value="ECO:0007669"/>
    <property type="project" value="TreeGrafter"/>
</dbReference>
<reference evidence="4" key="2">
    <citation type="journal article" date="2019" name="Int. J. Syst. Evol. Microbiol.">
        <title>The Global Catalogue of Microorganisms (GCM) 10K type strain sequencing project: providing services to taxonomists for standard genome sequencing and annotation.</title>
        <authorList>
            <consortium name="The Broad Institute Genomics Platform"/>
            <consortium name="The Broad Institute Genome Sequencing Center for Infectious Disease"/>
            <person name="Wu L."/>
            <person name="Ma J."/>
        </authorList>
    </citation>
    <scope>NUCLEOTIDE SEQUENCE [LARGE SCALE GENOMIC DNA]</scope>
    <source>
        <strain evidence="4">CGMCC 1.15931</strain>
    </source>
</reference>
<keyword evidence="2" id="KW-0378">Hydrolase</keyword>
<gene>
    <name evidence="1" type="ORF">GCM10011572_40030</name>
    <name evidence="2" type="ORF">GM672_15305</name>
</gene>
<dbReference type="AlphaFoldDB" id="A0A6I3T3G1"/>
<name>A0A6I3T3G1_9BURK</name>
<evidence type="ECO:0000313" key="3">
    <source>
        <dbReference type="Proteomes" id="UP000430634"/>
    </source>
</evidence>
<evidence type="ECO:0000313" key="2">
    <source>
        <dbReference type="EMBL" id="MTV54097.1"/>
    </source>
</evidence>
<protein>
    <submittedName>
        <fullName evidence="2">HAD hydrolase-like protein</fullName>
    </submittedName>
    <submittedName>
        <fullName evidence="1">Haloacid dehalogenase</fullName>
    </submittedName>
</protein>
<keyword evidence="4" id="KW-1185">Reference proteome</keyword>
<dbReference type="OrthoDB" id="9792518at2"/>
<dbReference type="EMBL" id="WNKZ01000042">
    <property type="protein sequence ID" value="MTV54097.1"/>
    <property type="molecule type" value="Genomic_DNA"/>
</dbReference>
<dbReference type="Proteomes" id="UP000622638">
    <property type="component" value="Unassembled WGS sequence"/>
</dbReference>
<dbReference type="SFLD" id="SFLDG01129">
    <property type="entry name" value="C1.5:_HAD__Beta-PGM__Phosphata"/>
    <property type="match status" value="1"/>
</dbReference>